<dbReference type="FunFam" id="1.20.140.10:FF:000012">
    <property type="entry name" value="Acyl-CoA dehydrogenase fadE12"/>
    <property type="match status" value="1"/>
</dbReference>
<gene>
    <name evidence="9" type="ORF">HUG10_18485</name>
</gene>
<dbReference type="InterPro" id="IPR046373">
    <property type="entry name" value="Acyl-CoA_Oxase/DH_mid-dom_sf"/>
</dbReference>
<dbReference type="InterPro" id="IPR009100">
    <property type="entry name" value="AcylCoA_DH/oxidase_NM_dom_sf"/>
</dbReference>
<dbReference type="InterPro" id="IPR036250">
    <property type="entry name" value="AcylCo_DH-like_C"/>
</dbReference>
<dbReference type="AlphaFoldDB" id="A0A7D5KY93"/>
<dbReference type="SUPFAM" id="SSF47203">
    <property type="entry name" value="Acyl-CoA dehydrogenase C-terminal domain-like"/>
    <property type="match status" value="1"/>
</dbReference>
<sequence length="401" mass="43415">MVHPVRGSVELSEEQRVFRRSVRELCSEFDDAYWRERDATGEYPHEFVDALADGGWLGVLIPEEYGGAGMSTVESVILMEEIAASGGGFGAAQAVHGGVYNSVPLVNYADEATKAELLPKVAAGEVSVQSFGLTEPNAGSESTAIETTATREGDEYVVNGQKIWTSRVDVSDYLLLVVRTTPVADVEKETRGLSLLLVDLDDATGQGALRMEPIPKTAGEFVHSFELWFDDLRVPAGNLVGTEGEGFYHLLDGLNEERLVVAAECVGLGELAVERGAAYAREREVFGRPIGANQAVQHPLAAAHAHVQAAKEVTYAAARRTDDLTRRELGGRANTAKYLAAEACFEAADAAVQAHGGFGVAREYDVERYLREARLTRLVPVTQQLALNYVAEKVLSLPRSY</sequence>
<evidence type="ECO:0000256" key="3">
    <source>
        <dbReference type="ARBA" id="ARBA00022630"/>
    </source>
</evidence>
<dbReference type="Pfam" id="PF02771">
    <property type="entry name" value="Acyl-CoA_dh_N"/>
    <property type="match status" value="1"/>
</dbReference>
<dbReference type="OrthoDB" id="275197at2157"/>
<dbReference type="PANTHER" id="PTHR43884">
    <property type="entry name" value="ACYL-COA DEHYDROGENASE"/>
    <property type="match status" value="1"/>
</dbReference>
<keyword evidence="10" id="KW-1185">Reference proteome</keyword>
<organism evidence="9 10">
    <name type="scientific">Halorarum halophilum</name>
    <dbReference type="NCBI Taxonomy" id="2743090"/>
    <lineage>
        <taxon>Archaea</taxon>
        <taxon>Methanobacteriati</taxon>
        <taxon>Methanobacteriota</taxon>
        <taxon>Stenosarchaea group</taxon>
        <taxon>Halobacteria</taxon>
        <taxon>Halobacteriales</taxon>
        <taxon>Haloferacaceae</taxon>
        <taxon>Halorarum</taxon>
    </lineage>
</organism>
<dbReference type="Gene3D" id="1.20.140.10">
    <property type="entry name" value="Butyryl-CoA Dehydrogenase, subunit A, domain 3"/>
    <property type="match status" value="1"/>
</dbReference>
<proteinExistence type="inferred from homology"/>
<dbReference type="Gene3D" id="1.10.540.10">
    <property type="entry name" value="Acyl-CoA dehydrogenase/oxidase, N-terminal domain"/>
    <property type="match status" value="1"/>
</dbReference>
<dbReference type="InterPro" id="IPR013786">
    <property type="entry name" value="AcylCoA_DH/ox_N"/>
</dbReference>
<keyword evidence="5" id="KW-0560">Oxidoreductase</keyword>
<keyword evidence="4 5" id="KW-0274">FAD</keyword>
<dbReference type="RefSeq" id="WP_179171172.1">
    <property type="nucleotide sequence ID" value="NZ_CP058530.1"/>
</dbReference>
<reference evidence="9 10" key="1">
    <citation type="submission" date="2020-07" db="EMBL/GenBank/DDBJ databases">
        <title>Gai3-2, isolated from salt lake.</title>
        <authorList>
            <person name="Cui H."/>
            <person name="Shi X."/>
        </authorList>
    </citation>
    <scope>NUCLEOTIDE SEQUENCE [LARGE SCALE GENOMIC DNA]</scope>
    <source>
        <strain evidence="9 10">Gai3-2</strain>
        <plasmid evidence="9 10">unnamed1</plasmid>
    </source>
</reference>
<dbReference type="Pfam" id="PF00441">
    <property type="entry name" value="Acyl-CoA_dh_1"/>
    <property type="match status" value="1"/>
</dbReference>
<evidence type="ECO:0000256" key="4">
    <source>
        <dbReference type="ARBA" id="ARBA00022827"/>
    </source>
</evidence>
<protein>
    <submittedName>
        <fullName evidence="9">Acyl-CoA/acyl-ACP dehydrogenase</fullName>
    </submittedName>
</protein>
<dbReference type="KEGG" id="halg:HUG10_18485"/>
<dbReference type="Pfam" id="PF02770">
    <property type="entry name" value="Acyl-CoA_dh_M"/>
    <property type="match status" value="1"/>
</dbReference>
<dbReference type="PANTHER" id="PTHR43884:SF12">
    <property type="entry name" value="ISOVALERYL-COA DEHYDROGENASE, MITOCHONDRIAL-RELATED"/>
    <property type="match status" value="1"/>
</dbReference>
<evidence type="ECO:0000256" key="1">
    <source>
        <dbReference type="ARBA" id="ARBA00001974"/>
    </source>
</evidence>
<evidence type="ECO:0000313" key="10">
    <source>
        <dbReference type="Proteomes" id="UP000509750"/>
    </source>
</evidence>
<dbReference type="SUPFAM" id="SSF56645">
    <property type="entry name" value="Acyl-CoA dehydrogenase NM domain-like"/>
    <property type="match status" value="1"/>
</dbReference>
<accession>A0A7D5KY93</accession>
<keyword evidence="9" id="KW-0614">Plasmid</keyword>
<dbReference type="PROSITE" id="PS00073">
    <property type="entry name" value="ACYL_COA_DH_2"/>
    <property type="match status" value="1"/>
</dbReference>
<evidence type="ECO:0000259" key="7">
    <source>
        <dbReference type="Pfam" id="PF02770"/>
    </source>
</evidence>
<dbReference type="GO" id="GO:0003995">
    <property type="term" value="F:acyl-CoA dehydrogenase activity"/>
    <property type="evidence" value="ECO:0007669"/>
    <property type="project" value="InterPro"/>
</dbReference>
<evidence type="ECO:0000259" key="8">
    <source>
        <dbReference type="Pfam" id="PF02771"/>
    </source>
</evidence>
<feature type="domain" description="Acyl-CoA dehydrogenase/oxidase N-terminal" evidence="8">
    <location>
        <begin position="12"/>
        <end position="125"/>
    </location>
</feature>
<dbReference type="GO" id="GO:0050660">
    <property type="term" value="F:flavin adenine dinucleotide binding"/>
    <property type="evidence" value="ECO:0007669"/>
    <property type="project" value="InterPro"/>
</dbReference>
<dbReference type="Gene3D" id="2.40.110.10">
    <property type="entry name" value="Butyryl-CoA Dehydrogenase, subunit A, domain 2"/>
    <property type="match status" value="1"/>
</dbReference>
<evidence type="ECO:0000313" key="9">
    <source>
        <dbReference type="EMBL" id="QLG29598.1"/>
    </source>
</evidence>
<keyword evidence="3 5" id="KW-0285">Flavoprotein</keyword>
<dbReference type="InterPro" id="IPR009075">
    <property type="entry name" value="AcylCo_DH/oxidase_C"/>
</dbReference>
<dbReference type="PIRSF" id="PIRSF016578">
    <property type="entry name" value="HsaA"/>
    <property type="match status" value="1"/>
</dbReference>
<comment type="cofactor">
    <cofactor evidence="1 5">
        <name>FAD</name>
        <dbReference type="ChEBI" id="CHEBI:57692"/>
    </cofactor>
</comment>
<evidence type="ECO:0000256" key="2">
    <source>
        <dbReference type="ARBA" id="ARBA00009347"/>
    </source>
</evidence>
<feature type="domain" description="Acyl-CoA dehydrogenase/oxidase C-terminal" evidence="6">
    <location>
        <begin position="244"/>
        <end position="394"/>
    </location>
</feature>
<geneLocation type="plasmid" evidence="9 10">
    <name>unnamed1</name>
</geneLocation>
<evidence type="ECO:0000256" key="5">
    <source>
        <dbReference type="RuleBase" id="RU362125"/>
    </source>
</evidence>
<dbReference type="GeneID" id="56030864"/>
<feature type="domain" description="Acyl-CoA oxidase/dehydrogenase middle" evidence="7">
    <location>
        <begin position="130"/>
        <end position="231"/>
    </location>
</feature>
<dbReference type="InterPro" id="IPR037069">
    <property type="entry name" value="AcylCoA_DH/ox_N_sf"/>
</dbReference>
<dbReference type="Proteomes" id="UP000509750">
    <property type="component" value="Plasmid unnamed1"/>
</dbReference>
<comment type="similarity">
    <text evidence="2 5">Belongs to the acyl-CoA dehydrogenase family.</text>
</comment>
<dbReference type="EMBL" id="CP058530">
    <property type="protein sequence ID" value="QLG29598.1"/>
    <property type="molecule type" value="Genomic_DNA"/>
</dbReference>
<name>A0A7D5KY93_9EURY</name>
<dbReference type="InterPro" id="IPR006089">
    <property type="entry name" value="Acyl-CoA_DH_CS"/>
</dbReference>
<dbReference type="InterPro" id="IPR006091">
    <property type="entry name" value="Acyl-CoA_Oxase/DH_mid-dom"/>
</dbReference>
<evidence type="ECO:0000259" key="6">
    <source>
        <dbReference type="Pfam" id="PF00441"/>
    </source>
</evidence>